<proteinExistence type="predicted"/>
<dbReference type="PANTHER" id="PTHR13696:SF96">
    <property type="entry name" value="COBQ_COBB_MIND_PARA NUCLEOTIDE BINDING DOMAIN-CONTAINING PROTEIN"/>
    <property type="match status" value="1"/>
</dbReference>
<dbReference type="RefSeq" id="WP_099213661.1">
    <property type="nucleotide sequence ID" value="NZ_BEWM01000025.1"/>
</dbReference>
<dbReference type="PIRSF" id="PIRSF009320">
    <property type="entry name" value="Nuc_binding_HP_1000"/>
    <property type="match status" value="1"/>
</dbReference>
<dbReference type="Proteomes" id="UP001156614">
    <property type="component" value="Unassembled WGS sequence"/>
</dbReference>
<keyword evidence="3" id="KW-1185">Reference proteome</keyword>
<reference evidence="3" key="1">
    <citation type="journal article" date="2019" name="Int. J. Syst. Evol. Microbiol.">
        <title>The Global Catalogue of Microorganisms (GCM) 10K type strain sequencing project: providing services to taxonomists for standard genome sequencing and annotation.</title>
        <authorList>
            <consortium name="The Broad Institute Genomics Platform"/>
            <consortium name="The Broad Institute Genome Sequencing Center for Infectious Disease"/>
            <person name="Wu L."/>
            <person name="Ma J."/>
        </authorList>
    </citation>
    <scope>NUCLEOTIDE SEQUENCE [LARGE SCALE GENOMIC DNA]</scope>
    <source>
        <strain evidence="3">NBRC 3267</strain>
    </source>
</reference>
<protein>
    <submittedName>
        <fullName evidence="2">Chromosome partitioning protein ParA</fullName>
    </submittedName>
</protein>
<dbReference type="AlphaFoldDB" id="A0AAV5NKI0"/>
<gene>
    <name evidence="2" type="ORF">GCM10007867_31700</name>
</gene>
<dbReference type="EMBL" id="BSNU01000015">
    <property type="protein sequence ID" value="GLQ64323.1"/>
    <property type="molecule type" value="Genomic_DNA"/>
</dbReference>
<comment type="caution">
    <text evidence="2">The sequence shown here is derived from an EMBL/GenBank/DDBJ whole genome shotgun (WGS) entry which is preliminary data.</text>
</comment>
<dbReference type="InterPro" id="IPR050678">
    <property type="entry name" value="DNA_Partitioning_ATPase"/>
</dbReference>
<evidence type="ECO:0000259" key="1">
    <source>
        <dbReference type="Pfam" id="PF01656"/>
    </source>
</evidence>
<feature type="domain" description="CobQ/CobB/MinD/ParA nucleotide binding" evidence="1">
    <location>
        <begin position="4"/>
        <end position="185"/>
    </location>
</feature>
<dbReference type="CDD" id="cd02042">
    <property type="entry name" value="ParAB_family"/>
    <property type="match status" value="1"/>
</dbReference>
<sequence>MPVIVMASPKGGVGKSTCAVLLATEFARMNAEVTVLDCDPNHSLTRWASRSIPSGIRLVSDVGRSEIVQTIKRADGDGKIVIVDLEGVASQLVSRAISQADLVIVPMQATALDAEIGSEALALVREEEDALGRTIRHAVVLTKTSAAIKSRVQKDLERQLKSEGIDLIQPSLVSRAAFSELFAYGGDLTSMLENKEMTTGGKVDKALENARGFAEAVYDRLK</sequence>
<dbReference type="InterPro" id="IPR027417">
    <property type="entry name" value="P-loop_NTPase"/>
</dbReference>
<accession>A0AAV5NKI0</accession>
<dbReference type="Pfam" id="PF01656">
    <property type="entry name" value="CbiA"/>
    <property type="match status" value="1"/>
</dbReference>
<name>A0AAV5NKI0_9PROT</name>
<organism evidence="2 3">
    <name type="scientific">Gluconobacter cerinus</name>
    <dbReference type="NCBI Taxonomy" id="38307"/>
    <lineage>
        <taxon>Bacteria</taxon>
        <taxon>Pseudomonadati</taxon>
        <taxon>Pseudomonadota</taxon>
        <taxon>Alphaproteobacteria</taxon>
        <taxon>Acetobacterales</taxon>
        <taxon>Acetobacteraceae</taxon>
        <taxon>Gluconobacter</taxon>
    </lineage>
</organism>
<dbReference type="Gene3D" id="3.40.50.300">
    <property type="entry name" value="P-loop containing nucleotide triphosphate hydrolases"/>
    <property type="match status" value="1"/>
</dbReference>
<dbReference type="SUPFAM" id="SSF52540">
    <property type="entry name" value="P-loop containing nucleoside triphosphate hydrolases"/>
    <property type="match status" value="1"/>
</dbReference>
<dbReference type="InterPro" id="IPR002586">
    <property type="entry name" value="CobQ/CobB/MinD/ParA_Nub-bd_dom"/>
</dbReference>
<evidence type="ECO:0000313" key="3">
    <source>
        <dbReference type="Proteomes" id="UP001156614"/>
    </source>
</evidence>
<dbReference type="PANTHER" id="PTHR13696">
    <property type="entry name" value="P-LOOP CONTAINING NUCLEOSIDE TRIPHOSPHATE HYDROLASE"/>
    <property type="match status" value="1"/>
</dbReference>
<evidence type="ECO:0000313" key="2">
    <source>
        <dbReference type="EMBL" id="GLQ64323.1"/>
    </source>
</evidence>